<dbReference type="InterPro" id="IPR036388">
    <property type="entry name" value="WH-like_DNA-bd_sf"/>
</dbReference>
<evidence type="ECO:0000259" key="7">
    <source>
        <dbReference type="PROSITE" id="PS51504"/>
    </source>
</evidence>
<dbReference type="GO" id="GO:0006334">
    <property type="term" value="P:nucleosome assembly"/>
    <property type="evidence" value="ECO:0007669"/>
    <property type="project" value="InterPro"/>
</dbReference>
<name>D8LQ80_ECTSI</name>
<keyword evidence="4" id="KW-0238">DNA-binding</keyword>
<dbReference type="GO" id="GO:0045910">
    <property type="term" value="P:negative regulation of DNA recombination"/>
    <property type="evidence" value="ECO:0007669"/>
    <property type="project" value="TreeGrafter"/>
</dbReference>
<evidence type="ECO:0000256" key="5">
    <source>
        <dbReference type="ARBA" id="ARBA00023242"/>
    </source>
</evidence>
<feature type="region of interest" description="Disordered" evidence="6">
    <location>
        <begin position="72"/>
        <end position="134"/>
    </location>
</feature>
<dbReference type="PANTHER" id="PTHR11467:SF36">
    <property type="entry name" value="HISTONE 24-RELATED"/>
    <property type="match status" value="1"/>
</dbReference>
<feature type="domain" description="H15" evidence="7">
    <location>
        <begin position="4"/>
        <end position="72"/>
    </location>
</feature>
<dbReference type="GO" id="GO:0031492">
    <property type="term" value="F:nucleosomal DNA binding"/>
    <property type="evidence" value="ECO:0007669"/>
    <property type="project" value="TreeGrafter"/>
</dbReference>
<evidence type="ECO:0000256" key="3">
    <source>
        <dbReference type="ARBA" id="ARBA00022454"/>
    </source>
</evidence>
<dbReference type="CDD" id="cd00073">
    <property type="entry name" value="H15"/>
    <property type="match status" value="1"/>
</dbReference>
<keyword evidence="3" id="KW-0158">Chromosome</keyword>
<dbReference type="Proteomes" id="UP000002630">
    <property type="component" value="Linkage Group LG27"/>
</dbReference>
<accession>D8LQ80</accession>
<evidence type="ECO:0000313" key="8">
    <source>
        <dbReference type="EMBL" id="CBN77460.1"/>
    </source>
</evidence>
<reference evidence="8 9" key="1">
    <citation type="journal article" date="2010" name="Nature">
        <title>The Ectocarpus genome and the independent evolution of multicellularity in brown algae.</title>
        <authorList>
            <person name="Cock J.M."/>
            <person name="Sterck L."/>
            <person name="Rouze P."/>
            <person name="Scornet D."/>
            <person name="Allen A.E."/>
            <person name="Amoutzias G."/>
            <person name="Anthouard V."/>
            <person name="Artiguenave F."/>
            <person name="Aury J.M."/>
            <person name="Badger J.H."/>
            <person name="Beszteri B."/>
            <person name="Billiau K."/>
            <person name="Bonnet E."/>
            <person name="Bothwell J.H."/>
            <person name="Bowler C."/>
            <person name="Boyen C."/>
            <person name="Brownlee C."/>
            <person name="Carrano C.J."/>
            <person name="Charrier B."/>
            <person name="Cho G.Y."/>
            <person name="Coelho S.M."/>
            <person name="Collen J."/>
            <person name="Corre E."/>
            <person name="Da Silva C."/>
            <person name="Delage L."/>
            <person name="Delaroque N."/>
            <person name="Dittami S.M."/>
            <person name="Doulbeau S."/>
            <person name="Elias M."/>
            <person name="Farnham G."/>
            <person name="Gachon C.M."/>
            <person name="Gschloessl B."/>
            <person name="Heesch S."/>
            <person name="Jabbari K."/>
            <person name="Jubin C."/>
            <person name="Kawai H."/>
            <person name="Kimura K."/>
            <person name="Kloareg B."/>
            <person name="Kupper F.C."/>
            <person name="Lang D."/>
            <person name="Le Bail A."/>
            <person name="Leblanc C."/>
            <person name="Lerouge P."/>
            <person name="Lohr M."/>
            <person name="Lopez P.J."/>
            <person name="Martens C."/>
            <person name="Maumus F."/>
            <person name="Michel G."/>
            <person name="Miranda-Saavedra D."/>
            <person name="Morales J."/>
            <person name="Moreau H."/>
            <person name="Motomura T."/>
            <person name="Nagasato C."/>
            <person name="Napoli C.A."/>
            <person name="Nelson D.R."/>
            <person name="Nyvall-Collen P."/>
            <person name="Peters A.F."/>
            <person name="Pommier C."/>
            <person name="Potin P."/>
            <person name="Poulain J."/>
            <person name="Quesneville H."/>
            <person name="Read B."/>
            <person name="Rensing S.A."/>
            <person name="Ritter A."/>
            <person name="Rousvoal S."/>
            <person name="Samanta M."/>
            <person name="Samson G."/>
            <person name="Schroeder D.C."/>
            <person name="Segurens B."/>
            <person name="Strittmatter M."/>
            <person name="Tonon T."/>
            <person name="Tregear J.W."/>
            <person name="Valentin K."/>
            <person name="von Dassow P."/>
            <person name="Yamagishi T."/>
            <person name="Van de Peer Y."/>
            <person name="Wincker P."/>
        </authorList>
    </citation>
    <scope>NUCLEOTIDE SEQUENCE [LARGE SCALE GENOMIC DNA]</scope>
    <source>
        <strain evidence="9">Ec32 / CCAP1310/4</strain>
    </source>
</reference>
<dbReference type="SUPFAM" id="SSF46785">
    <property type="entry name" value="Winged helix' DNA-binding domain"/>
    <property type="match status" value="1"/>
</dbReference>
<dbReference type="InterPro" id="IPR036390">
    <property type="entry name" value="WH_DNA-bd_sf"/>
</dbReference>
<dbReference type="OMA" id="PVYSAMI"/>
<dbReference type="Pfam" id="PF00538">
    <property type="entry name" value="Linker_histone"/>
    <property type="match status" value="1"/>
</dbReference>
<evidence type="ECO:0000313" key="9">
    <source>
        <dbReference type="Proteomes" id="UP000002630"/>
    </source>
</evidence>
<dbReference type="Gene3D" id="1.10.10.10">
    <property type="entry name" value="Winged helix-like DNA-binding domain superfamily/Winged helix DNA-binding domain"/>
    <property type="match status" value="1"/>
</dbReference>
<evidence type="ECO:0000256" key="2">
    <source>
        <dbReference type="ARBA" id="ARBA00004286"/>
    </source>
</evidence>
<keyword evidence="5" id="KW-0539">Nucleus</keyword>
<dbReference type="AlphaFoldDB" id="D8LQ80"/>
<dbReference type="InParanoid" id="D8LQ80"/>
<gene>
    <name evidence="8" type="ORF">Esi_0059_0085</name>
</gene>
<proteinExistence type="predicted"/>
<evidence type="ECO:0000256" key="1">
    <source>
        <dbReference type="ARBA" id="ARBA00004123"/>
    </source>
</evidence>
<dbReference type="STRING" id="2880.D8LQ80"/>
<dbReference type="GO" id="GO:0003690">
    <property type="term" value="F:double-stranded DNA binding"/>
    <property type="evidence" value="ECO:0007669"/>
    <property type="project" value="TreeGrafter"/>
</dbReference>
<dbReference type="EMBL" id="FN649752">
    <property type="protein sequence ID" value="CBN77460.1"/>
    <property type="molecule type" value="Genomic_DNA"/>
</dbReference>
<dbReference type="GO" id="GO:0030261">
    <property type="term" value="P:chromosome condensation"/>
    <property type="evidence" value="ECO:0007669"/>
    <property type="project" value="TreeGrafter"/>
</dbReference>
<dbReference type="SMART" id="SM00526">
    <property type="entry name" value="H15"/>
    <property type="match status" value="1"/>
</dbReference>
<protein>
    <submittedName>
        <fullName evidence="8">Histone H1</fullName>
    </submittedName>
</protein>
<feature type="compositionally biased region" description="Basic residues" evidence="6">
    <location>
        <begin position="77"/>
        <end position="134"/>
    </location>
</feature>
<comment type="subcellular location">
    <subcellularLocation>
        <location evidence="2">Chromosome</location>
    </subcellularLocation>
    <subcellularLocation>
        <location evidence="1">Nucleus</location>
    </subcellularLocation>
</comment>
<organism evidence="8 9">
    <name type="scientific">Ectocarpus siliculosus</name>
    <name type="common">Brown alga</name>
    <name type="synonym">Conferva siliculosa</name>
    <dbReference type="NCBI Taxonomy" id="2880"/>
    <lineage>
        <taxon>Eukaryota</taxon>
        <taxon>Sar</taxon>
        <taxon>Stramenopiles</taxon>
        <taxon>Ochrophyta</taxon>
        <taxon>PX clade</taxon>
        <taxon>Phaeophyceae</taxon>
        <taxon>Ectocarpales</taxon>
        <taxon>Ectocarpaceae</taxon>
        <taxon>Ectocarpus</taxon>
    </lineage>
</organism>
<evidence type="ECO:0000256" key="6">
    <source>
        <dbReference type="SAM" id="MobiDB-lite"/>
    </source>
</evidence>
<dbReference type="EMBL" id="FN648807">
    <property type="protein sequence ID" value="CBN77460.1"/>
    <property type="molecule type" value="Genomic_DNA"/>
</dbReference>
<dbReference type="GO" id="GO:0005634">
    <property type="term" value="C:nucleus"/>
    <property type="evidence" value="ECO:0007669"/>
    <property type="project" value="UniProtKB-SubCell"/>
</dbReference>
<dbReference type="GO" id="GO:0000786">
    <property type="term" value="C:nucleosome"/>
    <property type="evidence" value="ECO:0007669"/>
    <property type="project" value="InterPro"/>
</dbReference>
<dbReference type="PROSITE" id="PS51504">
    <property type="entry name" value="H15"/>
    <property type="match status" value="1"/>
</dbReference>
<sequence>MASTKPTYNAMVFDAIKTLKERNGSSIQAIKKSITATYPTLNFTPHQMRSALKKGVESGKFIKMKASYKLSAEAKKPAPKKKVVKKKVVKKVVKKKVPKKKVKPAAKKTTTKKKPSTPKKKPSTLKNKAAPKKV</sequence>
<evidence type="ECO:0000256" key="4">
    <source>
        <dbReference type="ARBA" id="ARBA00023125"/>
    </source>
</evidence>
<keyword evidence="9" id="KW-1185">Reference proteome</keyword>
<dbReference type="InterPro" id="IPR005818">
    <property type="entry name" value="Histone_H1/H5_H15"/>
</dbReference>
<dbReference type="OrthoDB" id="1110759at2759"/>
<dbReference type="PANTHER" id="PTHR11467">
    <property type="entry name" value="HISTONE H1"/>
    <property type="match status" value="1"/>
</dbReference>